<dbReference type="PANTHER" id="PTHR45588">
    <property type="entry name" value="TPR DOMAIN-CONTAINING PROTEIN"/>
    <property type="match status" value="1"/>
</dbReference>
<proteinExistence type="predicted"/>
<comment type="caution">
    <text evidence="1">The sequence shown here is derived from an EMBL/GenBank/DDBJ whole genome shotgun (WGS) entry which is preliminary data.</text>
</comment>
<dbReference type="Gene3D" id="1.25.40.10">
    <property type="entry name" value="Tetratricopeptide repeat domain"/>
    <property type="match status" value="2"/>
</dbReference>
<dbReference type="SUPFAM" id="SSF48452">
    <property type="entry name" value="TPR-like"/>
    <property type="match status" value="1"/>
</dbReference>
<dbReference type="AlphaFoldDB" id="A0A0F9Z5Y9"/>
<dbReference type="EMBL" id="LAZR01000001">
    <property type="protein sequence ID" value="KKO12749.1"/>
    <property type="molecule type" value="Genomic_DNA"/>
</dbReference>
<dbReference type="InterPro" id="IPR011990">
    <property type="entry name" value="TPR-like_helical_dom_sf"/>
</dbReference>
<evidence type="ECO:0000313" key="1">
    <source>
        <dbReference type="EMBL" id="KKO12749.1"/>
    </source>
</evidence>
<dbReference type="PANTHER" id="PTHR45588:SF1">
    <property type="entry name" value="WW DOMAIN-CONTAINING PROTEIN"/>
    <property type="match status" value="1"/>
</dbReference>
<organism evidence="1">
    <name type="scientific">marine sediment metagenome</name>
    <dbReference type="NCBI Taxonomy" id="412755"/>
    <lineage>
        <taxon>unclassified sequences</taxon>
        <taxon>metagenomes</taxon>
        <taxon>ecological metagenomes</taxon>
    </lineage>
</organism>
<accession>A0A0F9Z5Y9</accession>
<gene>
    <name evidence="1" type="ORF">LCGC14_0007660</name>
</gene>
<name>A0A0F9Z5Y9_9ZZZZ</name>
<sequence>MNSQLKSLTAAVFTLTLSSVAAAQHSGQNTPDASQVGSANVEFTTSCAESTRDDFNRAIALMHSFWFAEAIDVFNDVLAEDTNCAMAHWGIALSHWGNPFAGQRNAQQLQRGQAAVTLAQQTGSPTPRESLYIDAVAELFADDQPGNQYQRTMAYENAMQTLTTRYPDDREGKIFYALAINQNARASDKTYAQQLKAAGILEPLFEQYPEHPGLAHYIIHAYDHPPLAERALNAAQVYASLAPDAPHALHMPSHTFTRVGMWEESVNTNLRAAQAARNDNDAGSELHALDYLTYAYLQMGRDQAAAGVVERALSLTEQVNITAVGATQAGAFAIAAIPARYALEREDFTAAAGLTVNPADTPHTQAMTHFARALGAARSGNPDAASTDIDMLRTQKQRAEQNSDAYWTEQIDIQLQVSSAWVTFARGEQEQAIADLRAAALVEDGTDKSAVSPGPLAPARELLGMMLLAAELPELALVEFEATMAKEPNRFLALKGAAQAAHDAGDTEAARGYYRELLTVAATADSDRPALRRARAYLVN</sequence>
<protein>
    <submittedName>
        <fullName evidence="1">Uncharacterized protein</fullName>
    </submittedName>
</protein>
<reference evidence="1" key="1">
    <citation type="journal article" date="2015" name="Nature">
        <title>Complex archaea that bridge the gap between prokaryotes and eukaryotes.</title>
        <authorList>
            <person name="Spang A."/>
            <person name="Saw J.H."/>
            <person name="Jorgensen S.L."/>
            <person name="Zaremba-Niedzwiedzka K."/>
            <person name="Martijn J."/>
            <person name="Lind A.E."/>
            <person name="van Eijk R."/>
            <person name="Schleper C."/>
            <person name="Guy L."/>
            <person name="Ettema T.J."/>
        </authorList>
    </citation>
    <scope>NUCLEOTIDE SEQUENCE</scope>
</reference>